<dbReference type="WBParaSite" id="Hba_13404">
    <property type="protein sequence ID" value="Hba_13404"/>
    <property type="gene ID" value="Hba_13404"/>
</dbReference>
<evidence type="ECO:0000313" key="2">
    <source>
        <dbReference type="WBParaSite" id="Hba_13404"/>
    </source>
</evidence>
<accession>A0A1I7X708</accession>
<proteinExistence type="predicted"/>
<organism evidence="1 2">
    <name type="scientific">Heterorhabditis bacteriophora</name>
    <name type="common">Entomopathogenic nematode worm</name>
    <dbReference type="NCBI Taxonomy" id="37862"/>
    <lineage>
        <taxon>Eukaryota</taxon>
        <taxon>Metazoa</taxon>
        <taxon>Ecdysozoa</taxon>
        <taxon>Nematoda</taxon>
        <taxon>Chromadorea</taxon>
        <taxon>Rhabditida</taxon>
        <taxon>Rhabditina</taxon>
        <taxon>Rhabditomorpha</taxon>
        <taxon>Strongyloidea</taxon>
        <taxon>Heterorhabditidae</taxon>
        <taxon>Heterorhabditis</taxon>
    </lineage>
</organism>
<name>A0A1I7X708_HETBA</name>
<sequence>MTRYLNGYLVFLNLHRDSTVFTRFGRPLVRRSTSIAFQSRNIASEINLVHTQRVGKRRKAFNRKRTFLTEGNAKKSLFTWELFVLC</sequence>
<reference evidence="2" key="1">
    <citation type="submission" date="2016-11" db="UniProtKB">
        <authorList>
            <consortium name="WormBaseParasite"/>
        </authorList>
    </citation>
    <scope>IDENTIFICATION</scope>
</reference>
<evidence type="ECO:0000313" key="1">
    <source>
        <dbReference type="Proteomes" id="UP000095283"/>
    </source>
</evidence>
<keyword evidence="1" id="KW-1185">Reference proteome</keyword>
<dbReference type="AlphaFoldDB" id="A0A1I7X708"/>
<dbReference type="Proteomes" id="UP000095283">
    <property type="component" value="Unplaced"/>
</dbReference>
<protein>
    <submittedName>
        <fullName evidence="2">Uncharacterized protein</fullName>
    </submittedName>
</protein>